<dbReference type="Pfam" id="PF00743">
    <property type="entry name" value="FMO-like"/>
    <property type="match status" value="1"/>
</dbReference>
<keyword evidence="5 6" id="KW-0503">Monooxygenase</keyword>
<name>A0A1R3HNJ5_COCAP</name>
<evidence type="ECO:0000313" key="7">
    <source>
        <dbReference type="Proteomes" id="UP000188268"/>
    </source>
</evidence>
<dbReference type="OMA" id="HISARSM"/>
<dbReference type="PANTHER" id="PTHR23023">
    <property type="entry name" value="DIMETHYLANILINE MONOOXYGENASE"/>
    <property type="match status" value="1"/>
</dbReference>
<dbReference type="InterPro" id="IPR050346">
    <property type="entry name" value="FMO-like"/>
</dbReference>
<dbReference type="InterPro" id="IPR036188">
    <property type="entry name" value="FAD/NAD-bd_sf"/>
</dbReference>
<evidence type="ECO:0000256" key="1">
    <source>
        <dbReference type="ARBA" id="ARBA00009183"/>
    </source>
</evidence>
<dbReference type="AlphaFoldDB" id="A0A1R3HNJ5"/>
<comment type="cofactor">
    <cofactor evidence="5">
        <name>FAD</name>
        <dbReference type="ChEBI" id="CHEBI:57692"/>
    </cofactor>
</comment>
<evidence type="ECO:0000256" key="2">
    <source>
        <dbReference type="ARBA" id="ARBA00022630"/>
    </source>
</evidence>
<dbReference type="Proteomes" id="UP000188268">
    <property type="component" value="Unassembled WGS sequence"/>
</dbReference>
<comment type="caution">
    <text evidence="6">The sequence shown here is derived from an EMBL/GenBank/DDBJ whole genome shotgun (WGS) entry which is preliminary data.</text>
</comment>
<dbReference type="OrthoDB" id="66881at2759"/>
<protein>
    <recommendedName>
        <fullName evidence="5">Flavin-containing monooxygenase</fullName>
        <ecNumber evidence="5">1.-.-.-</ecNumber>
    </recommendedName>
</protein>
<keyword evidence="4 5" id="KW-0560">Oxidoreductase</keyword>
<evidence type="ECO:0000256" key="4">
    <source>
        <dbReference type="ARBA" id="ARBA00023002"/>
    </source>
</evidence>
<dbReference type="GO" id="GO:0050660">
    <property type="term" value="F:flavin adenine dinucleotide binding"/>
    <property type="evidence" value="ECO:0007669"/>
    <property type="project" value="InterPro"/>
</dbReference>
<keyword evidence="3 5" id="KW-0274">FAD</keyword>
<dbReference type="SUPFAM" id="SSF51905">
    <property type="entry name" value="FAD/NAD(P)-binding domain"/>
    <property type="match status" value="1"/>
</dbReference>
<dbReference type="InterPro" id="IPR020946">
    <property type="entry name" value="Flavin_mOase-like"/>
</dbReference>
<dbReference type="Gramene" id="OMO71893">
    <property type="protein sequence ID" value="OMO71893"/>
    <property type="gene ID" value="CCACVL1_18034"/>
</dbReference>
<dbReference type="GO" id="GO:0050661">
    <property type="term" value="F:NADP binding"/>
    <property type="evidence" value="ECO:0007669"/>
    <property type="project" value="InterPro"/>
</dbReference>
<dbReference type="EC" id="1.-.-.-" evidence="5"/>
<sequence>MQLVAGLHACVNSLKVVIVIGSSASAVDICRDIAGVAKEVHIASRSVANETYKKQPGYHNLRLQCMVESAHEDGTVVFRNGKVVPADIIMHCTRRTQHKYHYPFLDTKGIVTVDDNRVGPLYKKIFPPALAPWLSFIGIPRKIVTFPLFELQSKWVAGILSGRITLPRQEEMMDDIAAFYSSLEASGIPKRDTHLMGDSQNRIRRPETYRDEWEDHELVLKAHEDFVKYTSKQKR</sequence>
<keyword evidence="7" id="KW-1185">Reference proteome</keyword>
<organism evidence="6 7">
    <name type="scientific">Corchorus capsularis</name>
    <name type="common">Jute</name>
    <dbReference type="NCBI Taxonomy" id="210143"/>
    <lineage>
        <taxon>Eukaryota</taxon>
        <taxon>Viridiplantae</taxon>
        <taxon>Streptophyta</taxon>
        <taxon>Embryophyta</taxon>
        <taxon>Tracheophyta</taxon>
        <taxon>Spermatophyta</taxon>
        <taxon>Magnoliopsida</taxon>
        <taxon>eudicotyledons</taxon>
        <taxon>Gunneridae</taxon>
        <taxon>Pentapetalae</taxon>
        <taxon>rosids</taxon>
        <taxon>malvids</taxon>
        <taxon>Malvales</taxon>
        <taxon>Malvaceae</taxon>
        <taxon>Grewioideae</taxon>
        <taxon>Apeibeae</taxon>
        <taxon>Corchorus</taxon>
    </lineage>
</organism>
<evidence type="ECO:0000256" key="3">
    <source>
        <dbReference type="ARBA" id="ARBA00022827"/>
    </source>
</evidence>
<evidence type="ECO:0000256" key="5">
    <source>
        <dbReference type="RuleBase" id="RU361177"/>
    </source>
</evidence>
<evidence type="ECO:0000313" key="6">
    <source>
        <dbReference type="EMBL" id="OMO71893.1"/>
    </source>
</evidence>
<dbReference type="STRING" id="210143.A0A1R3HNJ5"/>
<keyword evidence="2 5" id="KW-0285">Flavoprotein</keyword>
<comment type="similarity">
    <text evidence="1 5">Belongs to the FMO family.</text>
</comment>
<gene>
    <name evidence="6" type="ORF">CCACVL1_18034</name>
</gene>
<dbReference type="Gene3D" id="3.50.50.60">
    <property type="entry name" value="FAD/NAD(P)-binding domain"/>
    <property type="match status" value="2"/>
</dbReference>
<dbReference type="GO" id="GO:0004499">
    <property type="term" value="F:N,N-dimethylaniline monooxygenase activity"/>
    <property type="evidence" value="ECO:0007669"/>
    <property type="project" value="InterPro"/>
</dbReference>
<reference evidence="6 7" key="1">
    <citation type="submission" date="2013-09" db="EMBL/GenBank/DDBJ databases">
        <title>Corchorus capsularis genome sequencing.</title>
        <authorList>
            <person name="Alam M."/>
            <person name="Haque M.S."/>
            <person name="Islam M.S."/>
            <person name="Emdad E.M."/>
            <person name="Islam M.M."/>
            <person name="Ahmed B."/>
            <person name="Halim A."/>
            <person name="Hossen Q.M.M."/>
            <person name="Hossain M.Z."/>
            <person name="Ahmed R."/>
            <person name="Khan M.M."/>
            <person name="Islam R."/>
            <person name="Rashid M.M."/>
            <person name="Khan S.A."/>
            <person name="Rahman M.S."/>
            <person name="Alam M."/>
        </authorList>
    </citation>
    <scope>NUCLEOTIDE SEQUENCE [LARGE SCALE GENOMIC DNA]</scope>
    <source>
        <strain evidence="7">cv. CVL-1</strain>
        <tissue evidence="6">Whole seedling</tissue>
    </source>
</reference>
<proteinExistence type="inferred from homology"/>
<accession>A0A1R3HNJ5</accession>
<dbReference type="EMBL" id="AWWV01011506">
    <property type="protein sequence ID" value="OMO71893.1"/>
    <property type="molecule type" value="Genomic_DNA"/>
</dbReference>